<sequence>MPNSAVRPAFALSLLLLGLILAAGCSGDEKKKAAQQAPQGPLPMKVVKAETRDMPNWGEWVGQISAHETVEVRARVAGFLIKRNFEEGRDVKKGDLLFVIDPKPFQEDLKQAQSGLEYNQALYNKAEKDFVRFKKLYEEGVVSRDEFESYQTQAATYKAQLRDNKAKVENARIQLGYTSIYSPIDGVIGRVQVDVGNLVGQGENTLLATISTMDPVYVSFNVSEADYIRAMRDRQAQGGSERLIRLILADGGEYNQEGRFDMIDPTIDPQTGTLGIRVIFPNPDGLLKPGQYAKVRVRVSNNENAVVVPVRGIMDVQGMKSVYLVDPDGTIRNQPVKLGYQSADVAVVTEGVKAGDMILSEGIRRVKPGMTIKPVVVPMNAETPKAAPDGEQNAAAQAQDAASQPAQNSPADTPATAGSGGADKAAE</sequence>
<evidence type="ECO:0000313" key="11">
    <source>
        <dbReference type="Proteomes" id="UP000055611"/>
    </source>
</evidence>
<feature type="domain" description="Multidrug resistance protein MdtA-like beta-barrel" evidence="7">
    <location>
        <begin position="215"/>
        <end position="300"/>
    </location>
</feature>
<reference evidence="10 12" key="2">
    <citation type="submission" date="2019-03" db="EMBL/GenBank/DDBJ databases">
        <title>Genomic Encyclopedia of Type Strains, Phase IV (KMG-IV): sequencing the most valuable type-strain genomes for metagenomic binning, comparative biology and taxonomic classification.</title>
        <authorList>
            <person name="Goeker M."/>
        </authorList>
    </citation>
    <scope>NUCLEOTIDE SEQUENCE [LARGE SCALE GENOMIC DNA]</scope>
    <source>
        <strain evidence="10 12">DSM 101483</strain>
    </source>
</reference>
<evidence type="ECO:0000256" key="3">
    <source>
        <dbReference type="SAM" id="MobiDB-lite"/>
    </source>
</evidence>
<dbReference type="GO" id="GO:0022857">
    <property type="term" value="F:transmembrane transporter activity"/>
    <property type="evidence" value="ECO:0007669"/>
    <property type="project" value="InterPro"/>
</dbReference>
<dbReference type="SUPFAM" id="SSF111369">
    <property type="entry name" value="HlyD-like secretion proteins"/>
    <property type="match status" value="1"/>
</dbReference>
<dbReference type="Pfam" id="PF25944">
    <property type="entry name" value="Beta-barrel_RND"/>
    <property type="match status" value="1"/>
</dbReference>
<gene>
    <name evidence="9" type="ORF">AWY79_08185</name>
    <name evidence="10" type="ORF">EDC59_101510</name>
</gene>
<dbReference type="Pfam" id="PF25917">
    <property type="entry name" value="BSH_RND"/>
    <property type="match status" value="1"/>
</dbReference>
<evidence type="ECO:0000256" key="1">
    <source>
        <dbReference type="ARBA" id="ARBA00004196"/>
    </source>
</evidence>
<dbReference type="EMBL" id="SOBK01000001">
    <property type="protein sequence ID" value="TDT92106.1"/>
    <property type="molecule type" value="Genomic_DNA"/>
</dbReference>
<feature type="compositionally biased region" description="Low complexity" evidence="3">
    <location>
        <begin position="392"/>
        <end position="412"/>
    </location>
</feature>
<evidence type="ECO:0000259" key="8">
    <source>
        <dbReference type="Pfam" id="PF25967"/>
    </source>
</evidence>
<dbReference type="PANTHER" id="PTHR30158">
    <property type="entry name" value="ACRA/E-RELATED COMPONENT OF DRUG EFFLUX TRANSPORTER"/>
    <property type="match status" value="1"/>
</dbReference>
<dbReference type="RefSeq" id="WP_066802364.1">
    <property type="nucleotide sequence ID" value="NZ_SOBK01000001.1"/>
</dbReference>
<evidence type="ECO:0000313" key="9">
    <source>
        <dbReference type="EMBL" id="AMK11092.1"/>
    </source>
</evidence>
<proteinExistence type="inferred from homology"/>
<comment type="subcellular location">
    <subcellularLocation>
        <location evidence="1">Cell envelope</location>
    </subcellularLocation>
</comment>
<reference evidence="9 11" key="1">
    <citation type="journal article" date="2016" name="Front. Microbiol.">
        <title>Genome Sequence of the Piezophilic, Mesophilic Sulfate-Reducing Bacterium Desulfovibrio indicus J2T.</title>
        <authorList>
            <person name="Cao J."/>
            <person name="Maignien L."/>
            <person name="Shao Z."/>
            <person name="Alain K."/>
            <person name="Jebbar M."/>
        </authorList>
    </citation>
    <scope>NUCLEOTIDE SEQUENCE [LARGE SCALE GENOMIC DNA]</scope>
    <source>
        <strain evidence="9 11">J2</strain>
    </source>
</reference>
<dbReference type="InterPro" id="IPR006143">
    <property type="entry name" value="RND_pump_MFP"/>
</dbReference>
<dbReference type="Pfam" id="PF25876">
    <property type="entry name" value="HH_MFP_RND"/>
    <property type="match status" value="1"/>
</dbReference>
<name>A0A126QMB2_9BACT</name>
<feature type="domain" description="Multidrug resistance protein MdtA-like alpha-helical hairpin" evidence="5">
    <location>
        <begin position="109"/>
        <end position="178"/>
    </location>
</feature>
<evidence type="ECO:0000259" key="7">
    <source>
        <dbReference type="Pfam" id="PF25944"/>
    </source>
</evidence>
<dbReference type="Pfam" id="PF25967">
    <property type="entry name" value="RND-MFP_C"/>
    <property type="match status" value="1"/>
</dbReference>
<evidence type="ECO:0000256" key="2">
    <source>
        <dbReference type="ARBA" id="ARBA00009477"/>
    </source>
</evidence>
<dbReference type="GO" id="GO:0005886">
    <property type="term" value="C:plasma membrane"/>
    <property type="evidence" value="ECO:0007669"/>
    <property type="project" value="TreeGrafter"/>
</dbReference>
<dbReference type="KEGG" id="dej:AWY79_08185"/>
<dbReference type="Gene3D" id="2.40.30.170">
    <property type="match status" value="1"/>
</dbReference>
<dbReference type="Proteomes" id="UP000055611">
    <property type="component" value="Chromosome"/>
</dbReference>
<dbReference type="Gene3D" id="1.10.287.470">
    <property type="entry name" value="Helix hairpin bin"/>
    <property type="match status" value="1"/>
</dbReference>
<keyword evidence="4" id="KW-0732">Signal</keyword>
<accession>A0A126QMB2</accession>
<dbReference type="NCBIfam" id="TIGR01730">
    <property type="entry name" value="RND_mfp"/>
    <property type="match status" value="1"/>
</dbReference>
<evidence type="ECO:0000313" key="12">
    <source>
        <dbReference type="Proteomes" id="UP000295506"/>
    </source>
</evidence>
<feature type="region of interest" description="Disordered" evidence="3">
    <location>
        <begin position="382"/>
        <end position="427"/>
    </location>
</feature>
<dbReference type="Proteomes" id="UP000295506">
    <property type="component" value="Unassembled WGS sequence"/>
</dbReference>
<dbReference type="InterPro" id="IPR058624">
    <property type="entry name" value="MdtA-like_HH"/>
</dbReference>
<feature type="domain" description="Multidrug resistance protein MdtA-like C-terminal permuted SH3" evidence="8">
    <location>
        <begin position="304"/>
        <end position="364"/>
    </location>
</feature>
<feature type="domain" description="Multidrug resistance protein MdtA-like barrel-sandwich hybrid" evidence="6">
    <location>
        <begin position="68"/>
        <end position="210"/>
    </location>
</feature>
<dbReference type="InterPro" id="IPR058627">
    <property type="entry name" value="MdtA-like_C"/>
</dbReference>
<comment type="similarity">
    <text evidence="2">Belongs to the membrane fusion protein (MFP) (TC 8.A.1) family.</text>
</comment>
<dbReference type="GO" id="GO:0030313">
    <property type="term" value="C:cell envelope"/>
    <property type="evidence" value="ECO:0007669"/>
    <property type="project" value="UniProtKB-SubCell"/>
</dbReference>
<dbReference type="AlphaFoldDB" id="A0A126QMB2"/>
<dbReference type="InterPro" id="IPR058626">
    <property type="entry name" value="MdtA-like_b-barrel"/>
</dbReference>
<keyword evidence="11" id="KW-1185">Reference proteome</keyword>
<dbReference type="PROSITE" id="PS51257">
    <property type="entry name" value="PROKAR_LIPOPROTEIN"/>
    <property type="match status" value="1"/>
</dbReference>
<dbReference type="EMBL" id="CP014206">
    <property type="protein sequence ID" value="AMK11092.1"/>
    <property type="molecule type" value="Genomic_DNA"/>
</dbReference>
<dbReference type="Gene3D" id="2.40.50.100">
    <property type="match status" value="1"/>
</dbReference>
<feature type="chain" id="PRO_5043500929" evidence="4">
    <location>
        <begin position="23"/>
        <end position="427"/>
    </location>
</feature>
<organism evidence="10 12">
    <name type="scientific">Pseudodesulfovibrio indicus</name>
    <dbReference type="NCBI Taxonomy" id="1716143"/>
    <lineage>
        <taxon>Bacteria</taxon>
        <taxon>Pseudomonadati</taxon>
        <taxon>Thermodesulfobacteriota</taxon>
        <taxon>Desulfovibrionia</taxon>
        <taxon>Desulfovibrionales</taxon>
        <taxon>Desulfovibrionaceae</taxon>
    </lineage>
</organism>
<protein>
    <submittedName>
        <fullName evidence="9">Efflux transporter periplasmic adaptor subunit</fullName>
    </submittedName>
    <submittedName>
        <fullName evidence="10">Membrane fusion protein (Multidrug efflux system)</fullName>
    </submittedName>
</protein>
<evidence type="ECO:0000259" key="6">
    <source>
        <dbReference type="Pfam" id="PF25917"/>
    </source>
</evidence>
<evidence type="ECO:0000256" key="4">
    <source>
        <dbReference type="SAM" id="SignalP"/>
    </source>
</evidence>
<evidence type="ECO:0000259" key="5">
    <source>
        <dbReference type="Pfam" id="PF25876"/>
    </source>
</evidence>
<dbReference type="Gene3D" id="2.40.420.20">
    <property type="match status" value="1"/>
</dbReference>
<dbReference type="GO" id="GO:0046677">
    <property type="term" value="P:response to antibiotic"/>
    <property type="evidence" value="ECO:0007669"/>
    <property type="project" value="TreeGrafter"/>
</dbReference>
<feature type="signal peptide" evidence="4">
    <location>
        <begin position="1"/>
        <end position="22"/>
    </location>
</feature>
<dbReference type="InterPro" id="IPR058625">
    <property type="entry name" value="MdtA-like_BSH"/>
</dbReference>
<evidence type="ECO:0000313" key="10">
    <source>
        <dbReference type="EMBL" id="TDT92106.1"/>
    </source>
</evidence>